<sequence>MVVIIMRCGFGLLLTTTILLRLGTTATRRKQMNKQEAIEKIKNIETLNINDIIAGQSVDMVIKNQVLDIINQIDEPQKPKVPQVAVEFYERYKDDNLVLGEWFGDFYSNEAIEEFPRMDELTKWLYDNDNETNRQREFALVTLVTLGIDAVEVEKEKLYTVELPNPNAGGYVVLCKTGDGRVSIAFANTGRWQGVKNVQLTEAEIKQDFDWAWQFAKEVDE</sequence>
<proteinExistence type="predicted"/>
<comment type="caution">
    <text evidence="1">The sequence shown here is derived from an EMBL/GenBank/DDBJ whole genome shotgun (WGS) entry which is preliminary data.</text>
</comment>
<dbReference type="Proteomes" id="UP000222913">
    <property type="component" value="Unassembled WGS sequence"/>
</dbReference>
<name>A0A2G3NXH1_STRMC</name>
<reference evidence="1 2" key="1">
    <citation type="submission" date="2017-10" db="EMBL/GenBank/DDBJ databases">
        <title>Whole-genome sequence of three Streptococcus macedonicus strains isolated from Italian cheeses of the Veneto region.</title>
        <authorList>
            <person name="Treu L."/>
            <person name="De Diego-Diaz B."/>
            <person name="Papadimitriou K."/>
            <person name="Tsakalidou E."/>
            <person name="Corich V."/>
            <person name="Giacomini A."/>
        </authorList>
    </citation>
    <scope>NUCLEOTIDE SEQUENCE [LARGE SCALE GENOMIC DNA]</scope>
    <source>
        <strain evidence="1 2">27MV</strain>
    </source>
</reference>
<protein>
    <recommendedName>
        <fullName evidence="3">DUF1642 domain-containing protein</fullName>
    </recommendedName>
</protein>
<organism evidence="1 2">
    <name type="scientific">Streptococcus macedonicus</name>
    <name type="common">Streptococcus gallolyticus macedonicus</name>
    <dbReference type="NCBI Taxonomy" id="59310"/>
    <lineage>
        <taxon>Bacteria</taxon>
        <taxon>Bacillati</taxon>
        <taxon>Bacillota</taxon>
        <taxon>Bacilli</taxon>
        <taxon>Lactobacillales</taxon>
        <taxon>Streptococcaceae</taxon>
        <taxon>Streptococcus</taxon>
    </lineage>
</organism>
<gene>
    <name evidence="1" type="ORF">CS010_02275</name>
</gene>
<accession>A0A2G3NXH1</accession>
<dbReference type="EMBL" id="PEBM01000018">
    <property type="protein sequence ID" value="PHV58231.1"/>
    <property type="molecule type" value="Genomic_DNA"/>
</dbReference>
<dbReference type="Pfam" id="PF07852">
    <property type="entry name" value="DUF1642"/>
    <property type="match status" value="1"/>
</dbReference>
<dbReference type="AlphaFoldDB" id="A0A2G3NXH1"/>
<evidence type="ECO:0000313" key="2">
    <source>
        <dbReference type="Proteomes" id="UP000222913"/>
    </source>
</evidence>
<evidence type="ECO:0000313" key="1">
    <source>
        <dbReference type="EMBL" id="PHV58231.1"/>
    </source>
</evidence>
<dbReference type="InterPro" id="IPR012865">
    <property type="entry name" value="DUF1642"/>
</dbReference>
<evidence type="ECO:0008006" key="3">
    <source>
        <dbReference type="Google" id="ProtNLM"/>
    </source>
</evidence>